<organism evidence="5 6">
    <name type="scientific">Paraconiothyrium brasiliense</name>
    <dbReference type="NCBI Taxonomy" id="300254"/>
    <lineage>
        <taxon>Eukaryota</taxon>
        <taxon>Fungi</taxon>
        <taxon>Dikarya</taxon>
        <taxon>Ascomycota</taxon>
        <taxon>Pezizomycotina</taxon>
        <taxon>Dothideomycetes</taxon>
        <taxon>Pleosporomycetidae</taxon>
        <taxon>Pleosporales</taxon>
        <taxon>Massarineae</taxon>
        <taxon>Didymosphaeriaceae</taxon>
        <taxon>Paraconiothyrium</taxon>
    </lineage>
</organism>
<accession>A0ABR3R270</accession>
<dbReference type="SUPFAM" id="SSF53335">
    <property type="entry name" value="S-adenosyl-L-methionine-dependent methyltransferases"/>
    <property type="match status" value="1"/>
</dbReference>
<dbReference type="EMBL" id="JAKJXO020000012">
    <property type="protein sequence ID" value="KAL1598062.1"/>
    <property type="molecule type" value="Genomic_DNA"/>
</dbReference>
<gene>
    <name evidence="5" type="ORF">SLS60_008550</name>
</gene>
<evidence type="ECO:0000256" key="1">
    <source>
        <dbReference type="ARBA" id="ARBA00022603"/>
    </source>
</evidence>
<keyword evidence="2" id="KW-0808">Transferase</keyword>
<name>A0ABR3R270_9PLEO</name>
<evidence type="ECO:0000256" key="2">
    <source>
        <dbReference type="ARBA" id="ARBA00022679"/>
    </source>
</evidence>
<dbReference type="Proteomes" id="UP001521785">
    <property type="component" value="Unassembled WGS sequence"/>
</dbReference>
<dbReference type="Pfam" id="PF00891">
    <property type="entry name" value="Methyltransf_2"/>
    <property type="match status" value="1"/>
</dbReference>
<reference evidence="5 6" key="1">
    <citation type="submission" date="2024-02" db="EMBL/GenBank/DDBJ databases">
        <title>De novo assembly and annotation of 12 fungi associated with fruit tree decline syndrome in Ontario, Canada.</title>
        <authorList>
            <person name="Sulman M."/>
            <person name="Ellouze W."/>
            <person name="Ilyukhin E."/>
        </authorList>
    </citation>
    <scope>NUCLEOTIDE SEQUENCE [LARGE SCALE GENOMIC DNA]</scope>
    <source>
        <strain evidence="5 6">M42-189</strain>
    </source>
</reference>
<evidence type="ECO:0000259" key="4">
    <source>
        <dbReference type="Pfam" id="PF00891"/>
    </source>
</evidence>
<proteinExistence type="predicted"/>
<dbReference type="InterPro" id="IPR001077">
    <property type="entry name" value="COMT_C"/>
</dbReference>
<keyword evidence="1" id="KW-0489">Methyltransferase</keyword>
<dbReference type="InterPro" id="IPR029063">
    <property type="entry name" value="SAM-dependent_MTases_sf"/>
</dbReference>
<evidence type="ECO:0000313" key="6">
    <source>
        <dbReference type="Proteomes" id="UP001521785"/>
    </source>
</evidence>
<dbReference type="Gene3D" id="3.40.50.150">
    <property type="entry name" value="Vaccinia Virus protein VP39"/>
    <property type="match status" value="1"/>
</dbReference>
<dbReference type="PANTHER" id="PTHR43712">
    <property type="entry name" value="PUTATIVE (AFU_ORTHOLOGUE AFUA_4G14580)-RELATED"/>
    <property type="match status" value="1"/>
</dbReference>
<keyword evidence="3" id="KW-0949">S-adenosyl-L-methionine</keyword>
<dbReference type="InterPro" id="IPR016461">
    <property type="entry name" value="COMT-like"/>
</dbReference>
<keyword evidence="6" id="KW-1185">Reference proteome</keyword>
<protein>
    <recommendedName>
        <fullName evidence="4">O-methyltransferase C-terminal domain-containing protein</fullName>
    </recommendedName>
</protein>
<feature type="domain" description="O-methyltransferase C-terminal" evidence="4">
    <location>
        <begin position="18"/>
        <end position="179"/>
    </location>
</feature>
<dbReference type="PANTHER" id="PTHR43712:SF5">
    <property type="entry name" value="O-METHYLTRANSFERASE ASQN-RELATED"/>
    <property type="match status" value="1"/>
</dbReference>
<evidence type="ECO:0000313" key="5">
    <source>
        <dbReference type="EMBL" id="KAL1598062.1"/>
    </source>
</evidence>
<dbReference type="PROSITE" id="PS51683">
    <property type="entry name" value="SAM_OMT_II"/>
    <property type="match status" value="1"/>
</dbReference>
<comment type="caution">
    <text evidence="5">The sequence shown here is derived from an EMBL/GenBank/DDBJ whole genome shotgun (WGS) entry which is preliminary data.</text>
</comment>
<evidence type="ECO:0000256" key="3">
    <source>
        <dbReference type="ARBA" id="ARBA00022691"/>
    </source>
</evidence>
<sequence>MVGFVLANDGKTVPEVVTSNLEVAARFGAGMQAIDHVPGYAIENITTVYDWASLGDVTIVNPMGSRGQVAFELARNFPNLNFVVQDSKDTIIGAHSTVPSELAGRVTFEEHELFTPQDAKADVYFFRMVFRGLGDAFATQALQAQIPALQPGVKILIQDVVMPEPEIIPLWKDRVARYVAACHTGS</sequence>